<evidence type="ECO:0000313" key="7">
    <source>
        <dbReference type="Proteomes" id="UP000647491"/>
    </source>
</evidence>
<evidence type="ECO:0000313" key="6">
    <source>
        <dbReference type="EMBL" id="MBC8599522.1"/>
    </source>
</evidence>
<dbReference type="SUPFAM" id="SSF49478">
    <property type="entry name" value="Cna protein B-type domain"/>
    <property type="match status" value="1"/>
</dbReference>
<feature type="region of interest" description="Disordered" evidence="1">
    <location>
        <begin position="1222"/>
        <end position="1241"/>
    </location>
</feature>
<name>A0ABR7NTV1_9FIRM</name>
<dbReference type="PANTHER" id="PTHR10068">
    <property type="entry name" value="BONE MARROW PROTEOGLYCAN"/>
    <property type="match status" value="1"/>
</dbReference>
<evidence type="ECO:0000259" key="4">
    <source>
        <dbReference type="Pfam" id="PF18655"/>
    </source>
</evidence>
<keyword evidence="2" id="KW-0812">Transmembrane</keyword>
<feature type="compositionally biased region" description="Polar residues" evidence="1">
    <location>
        <begin position="1335"/>
        <end position="1349"/>
    </location>
</feature>
<comment type="caution">
    <text evidence="6">The sequence shown here is derived from an EMBL/GenBank/DDBJ whole genome shotgun (WGS) entry which is preliminary data.</text>
</comment>
<dbReference type="InterPro" id="IPR008454">
    <property type="entry name" value="Collagen-bd_Cna-like_B-typ_dom"/>
</dbReference>
<feature type="domain" description="CNA-B" evidence="3">
    <location>
        <begin position="1245"/>
        <end position="1324"/>
    </location>
</feature>
<evidence type="ECO:0000259" key="5">
    <source>
        <dbReference type="Pfam" id="PF24547"/>
    </source>
</evidence>
<feature type="domain" description="DUF7601" evidence="5">
    <location>
        <begin position="1125"/>
        <end position="1224"/>
    </location>
</feature>
<evidence type="ECO:0000259" key="3">
    <source>
        <dbReference type="Pfam" id="PF05738"/>
    </source>
</evidence>
<dbReference type="Pfam" id="PF05738">
    <property type="entry name" value="Cna_B"/>
    <property type="match status" value="1"/>
</dbReference>
<evidence type="ECO:0000256" key="1">
    <source>
        <dbReference type="SAM" id="MobiDB-lite"/>
    </source>
</evidence>
<keyword evidence="7" id="KW-1185">Reference proteome</keyword>
<dbReference type="SMART" id="SM00710">
    <property type="entry name" value="PbH1"/>
    <property type="match status" value="7"/>
</dbReference>
<dbReference type="EMBL" id="JACRTJ010000021">
    <property type="protein sequence ID" value="MBC8599522.1"/>
    <property type="molecule type" value="Genomic_DNA"/>
</dbReference>
<accession>A0ABR7NTV1</accession>
<organism evidence="6 7">
    <name type="scientific">Enterocloster hominis</name>
    <name type="common">ex Liu et al. 2021</name>
    <dbReference type="NCBI Taxonomy" id="2763663"/>
    <lineage>
        <taxon>Bacteria</taxon>
        <taxon>Bacillati</taxon>
        <taxon>Bacillota</taxon>
        <taxon>Clostridia</taxon>
        <taxon>Lachnospirales</taxon>
        <taxon>Lachnospiraceae</taxon>
        <taxon>Enterocloster</taxon>
    </lineage>
</organism>
<dbReference type="NCBIfam" id="TIGR03063">
    <property type="entry name" value="srtB_target"/>
    <property type="match status" value="1"/>
</dbReference>
<feature type="domain" description="DUF7601" evidence="5">
    <location>
        <begin position="1013"/>
        <end position="1115"/>
    </location>
</feature>
<feature type="transmembrane region" description="Helical" evidence="2">
    <location>
        <begin position="1418"/>
        <end position="1439"/>
    </location>
</feature>
<feature type="domain" description="SHIRT" evidence="4">
    <location>
        <begin position="389"/>
        <end position="485"/>
    </location>
</feature>
<dbReference type="Gene3D" id="2.60.40.1140">
    <property type="entry name" value="Collagen-binding surface protein Cna, B-type domain"/>
    <property type="match status" value="3"/>
</dbReference>
<dbReference type="InterPro" id="IPR042229">
    <property type="entry name" value="Listeria/Bacterioides_rpt_sf"/>
</dbReference>
<protein>
    <submittedName>
        <fullName evidence="6">Cna B-type domain-containing protein</fullName>
    </submittedName>
</protein>
<dbReference type="PANTHER" id="PTHR10068:SF14">
    <property type="entry name" value="CELL WALL ADHESIN EAP1"/>
    <property type="match status" value="1"/>
</dbReference>
<dbReference type="RefSeq" id="WP_262427733.1">
    <property type="nucleotide sequence ID" value="NZ_JACRTJ010000021.1"/>
</dbReference>
<dbReference type="Proteomes" id="UP000647491">
    <property type="component" value="Unassembled WGS sequence"/>
</dbReference>
<reference evidence="6 7" key="1">
    <citation type="submission" date="2020-08" db="EMBL/GenBank/DDBJ databases">
        <title>Genome public.</title>
        <authorList>
            <person name="Liu C."/>
            <person name="Sun Q."/>
        </authorList>
    </citation>
    <scope>NUCLEOTIDE SEQUENCE [LARGE SCALE GENOMIC DNA]</scope>
    <source>
        <strain evidence="6 7">BX10</strain>
    </source>
</reference>
<dbReference type="InterPro" id="IPR055382">
    <property type="entry name" value="DUF7601"/>
</dbReference>
<feature type="compositionally biased region" description="Low complexity" evidence="1">
    <location>
        <begin position="1381"/>
        <end position="1404"/>
    </location>
</feature>
<dbReference type="InterPro" id="IPR006626">
    <property type="entry name" value="PbH1"/>
</dbReference>
<keyword evidence="2" id="KW-1133">Transmembrane helix</keyword>
<sequence>MTKPEAEQGNIIWLYGAKGDDTNDGLSQDKPVKSIDKALELAGEGGTIMLLGNVTIRDGNDLLIENVTLKRACDDSDYLLHFIDCENITFDNVVIDGNNKGGGFPFIRGSRCTSMTFNDSTLKNNIGGAIHVQHTPLTITNGEIFNCNADPKTYNSFVIQLSASSFRMTGGSIHNNRMDSISNGSVIDSSTYSDHQDPIQLILDKVDIYENFGQSAGAIMVTGNADLVITDSKIRNNVSGENGGAMRLYNPTTSITNCIISGNKSHLVGGGILLQDGTLTLNGNTKIMNNTGSDAGGVFVEGGTVILKDTSIVCKNHGYRAHDFKLTDSATLHLNDPRLANEPYTDFDSKCTYPIDGYYHNEYGSLDKDSILLKGIVHAPESIMARYDGYKVSYYFESITADAILPWVGRPPYPQDKKVYLRNSTVFAIQPEKTIFVGSKSNNDPTMGLWTFEGYDADSKVVNDENLCAPGMYKRRIEFIGKWKWNDTTEVPWYYDIYYETFDKTTGKSEWKLFKEASGGKKNYDQEVKISPDDFNGTDMERPDITGNQNEILGTHYVFDETYGSHRLSANAIDAIQTNPLKIYYRAAQHNVTYEYEGTVPNGAAALPATEQKPYSSSVQIAEEPSLEGYVFSGWKVKSPSYMDENGLVDNNSFTMPNEDVTLVGSWTPVEKKTLTMTPQDIISYTGGDSIHHDTFPAARYKIEAEGSMDLSQVTFTVNGEKKKLPDGTKSGDIVALPWLNGTYTLKHESSTSPSAPGGSAPANDDAIAGIYEIRVNFDGVTASEGSQSIDLHNQPGTLTVRNVSDPKGVIEKTVDITQPVVSEAGMVNTANGLGTAVIPNGTRFYTNGKSELDVAGLSTPQISLLFDELLPGKAEENTRQLLIDRAKTAGYVLEEGKYQFKYLDLINENDGNAWMSTDEGTNITIYWPCPSGIPAEATVKVLHFNGLHREYKNDLKNQVNNSNVEAIPARVENGNIIFSLAGNKTRGSFSPFAIYWTETDKPTPPNPGKNTGTLMVSKTVAGNEGELTKEFHFKVTLNDTSVTGTYGGMTFKNGVASFALKHGESMTASGLDAGMTYSVTEQEANQGGYTTTSTGANGTIVKDQTATAGFTNTRESKPVIPNTGNLVVSKTVSGSQGSTTKNFTFTITLGDTSINGKFNEVTFHNGVAVFTLKHGESITASGLPAGIRYTVTESDNSGYTVTTAGDTGTIEADKTATATFHNYRGGSGSSDNNDNDDDDDDINVTAQKIWKLDNGRTAPDSITVMLRKNGREYDQAILNEQNGWRYTWYGLNSRYSWTVEEVEVPEGFTMSLRRHGHKFTIVNDDTPVMPGTPDNPSQPGGPNASDTPDTPDIPGAPITPDMPNIPGTPDQTGKPETLRQPGTPGQPVTPEQPGTPGQPGTTTKSDKVPQTGDTANLALWITLLAVSGTGLIASFILIKKKKHRRNHTE</sequence>
<gene>
    <name evidence="6" type="ORF">H8708_09850</name>
</gene>
<keyword evidence="2" id="KW-0472">Membrane</keyword>
<dbReference type="Pfam" id="PF18655">
    <property type="entry name" value="SHIRT"/>
    <property type="match status" value="1"/>
</dbReference>
<dbReference type="SUPFAM" id="SSF51126">
    <property type="entry name" value="Pectin lyase-like"/>
    <property type="match status" value="1"/>
</dbReference>
<dbReference type="InterPro" id="IPR017502">
    <property type="entry name" value="Sortase_SrtB_target"/>
</dbReference>
<dbReference type="InterPro" id="IPR011050">
    <property type="entry name" value="Pectin_lyase_fold/virulence"/>
</dbReference>
<feature type="region of interest" description="Disordered" evidence="1">
    <location>
        <begin position="1322"/>
        <end position="1412"/>
    </location>
</feature>
<dbReference type="InterPro" id="IPR041030">
    <property type="entry name" value="SHIRT"/>
</dbReference>
<dbReference type="CDD" id="cd00222">
    <property type="entry name" value="CollagenBindB"/>
    <property type="match status" value="1"/>
</dbReference>
<dbReference type="Pfam" id="PF24547">
    <property type="entry name" value="DUF7601"/>
    <property type="match status" value="2"/>
</dbReference>
<dbReference type="Gene3D" id="2.60.40.4270">
    <property type="entry name" value="Listeria-Bacteroides repeat domain"/>
    <property type="match status" value="1"/>
</dbReference>
<proteinExistence type="predicted"/>
<evidence type="ECO:0000256" key="2">
    <source>
        <dbReference type="SAM" id="Phobius"/>
    </source>
</evidence>